<accession>A0ABV0ZQK1</accession>
<proteinExistence type="predicted"/>
<sequence>MYDFFFLLQIKKLKGHCAKVFSPLSQYFVEPPFSAITAAGILGYVSTSFAHLVTEIFAHFTLQNSSCSSSILVSSDQSTFFHMFAVFNMASGKQQTGLLVIFFLSQVMSSLFI</sequence>
<evidence type="ECO:0000313" key="2">
    <source>
        <dbReference type="Proteomes" id="UP001469553"/>
    </source>
</evidence>
<dbReference type="EMBL" id="JAHRIP010067704">
    <property type="protein sequence ID" value="MEQ2307771.1"/>
    <property type="molecule type" value="Genomic_DNA"/>
</dbReference>
<name>A0ABV0ZQK1_9TELE</name>
<organism evidence="1 2">
    <name type="scientific">Ameca splendens</name>
    <dbReference type="NCBI Taxonomy" id="208324"/>
    <lineage>
        <taxon>Eukaryota</taxon>
        <taxon>Metazoa</taxon>
        <taxon>Chordata</taxon>
        <taxon>Craniata</taxon>
        <taxon>Vertebrata</taxon>
        <taxon>Euteleostomi</taxon>
        <taxon>Actinopterygii</taxon>
        <taxon>Neopterygii</taxon>
        <taxon>Teleostei</taxon>
        <taxon>Neoteleostei</taxon>
        <taxon>Acanthomorphata</taxon>
        <taxon>Ovalentaria</taxon>
        <taxon>Atherinomorphae</taxon>
        <taxon>Cyprinodontiformes</taxon>
        <taxon>Goodeidae</taxon>
        <taxon>Ameca</taxon>
    </lineage>
</organism>
<gene>
    <name evidence="1" type="ORF">AMECASPLE_021595</name>
</gene>
<evidence type="ECO:0000313" key="1">
    <source>
        <dbReference type="EMBL" id="MEQ2307771.1"/>
    </source>
</evidence>
<dbReference type="Proteomes" id="UP001469553">
    <property type="component" value="Unassembled WGS sequence"/>
</dbReference>
<keyword evidence="2" id="KW-1185">Reference proteome</keyword>
<reference evidence="1 2" key="1">
    <citation type="submission" date="2021-06" db="EMBL/GenBank/DDBJ databases">
        <authorList>
            <person name="Palmer J.M."/>
        </authorList>
    </citation>
    <scope>NUCLEOTIDE SEQUENCE [LARGE SCALE GENOMIC DNA]</scope>
    <source>
        <strain evidence="1 2">AS_MEX2019</strain>
        <tissue evidence="1">Muscle</tissue>
    </source>
</reference>
<comment type="caution">
    <text evidence="1">The sequence shown here is derived from an EMBL/GenBank/DDBJ whole genome shotgun (WGS) entry which is preliminary data.</text>
</comment>
<protein>
    <submittedName>
        <fullName evidence="1">Uncharacterized protein</fullName>
    </submittedName>
</protein>